<dbReference type="OrthoDB" id="2625965at2"/>
<sequence length="131" mass="14839">MSNVTRMLLFAVGFMLFIIALGGAVEAHTEKTDMFDKADQFIYEQDLDLTPDLIVEEPYTVSGDVIRQSIYNIDEMNVIIKIHYPNGTLSYAPGLEIEKTSVTDIDIYKEYQPTYTRAADGAITQIEYMPL</sequence>
<name>A0A559IDB6_9BACL</name>
<comment type="caution">
    <text evidence="1">The sequence shown here is derived from an EMBL/GenBank/DDBJ whole genome shotgun (WGS) entry which is preliminary data.</text>
</comment>
<accession>A0A559IDB6</accession>
<organism evidence="1 2">
    <name type="scientific">Paenibacillus agilis</name>
    <dbReference type="NCBI Taxonomy" id="3020863"/>
    <lineage>
        <taxon>Bacteria</taxon>
        <taxon>Bacillati</taxon>
        <taxon>Bacillota</taxon>
        <taxon>Bacilli</taxon>
        <taxon>Bacillales</taxon>
        <taxon>Paenibacillaceae</taxon>
        <taxon>Paenibacillus</taxon>
    </lineage>
</organism>
<proteinExistence type="predicted"/>
<protein>
    <submittedName>
        <fullName evidence="1">Uncharacterized protein</fullName>
    </submittedName>
</protein>
<evidence type="ECO:0000313" key="1">
    <source>
        <dbReference type="EMBL" id="TVX85616.1"/>
    </source>
</evidence>
<dbReference type="Proteomes" id="UP000318102">
    <property type="component" value="Unassembled WGS sequence"/>
</dbReference>
<gene>
    <name evidence="1" type="ORF">FPZ44_25010</name>
</gene>
<dbReference type="RefSeq" id="WP_144995161.1">
    <property type="nucleotide sequence ID" value="NZ_VNJK01000007.1"/>
</dbReference>
<dbReference type="AlphaFoldDB" id="A0A559IDB6"/>
<evidence type="ECO:0000313" key="2">
    <source>
        <dbReference type="Proteomes" id="UP000318102"/>
    </source>
</evidence>
<dbReference type="EMBL" id="VNJK01000007">
    <property type="protein sequence ID" value="TVX85616.1"/>
    <property type="molecule type" value="Genomic_DNA"/>
</dbReference>
<reference evidence="1 2" key="1">
    <citation type="submission" date="2019-07" db="EMBL/GenBank/DDBJ databases">
        <authorList>
            <person name="Kim J."/>
        </authorList>
    </citation>
    <scope>NUCLEOTIDE SEQUENCE [LARGE SCALE GENOMIC DNA]</scope>
    <source>
        <strain evidence="1 2">N4</strain>
    </source>
</reference>
<keyword evidence="2" id="KW-1185">Reference proteome</keyword>